<organism evidence="2 3">
    <name type="scientific">Mesotoga prima MesG1.Ag.4.2</name>
    <dbReference type="NCBI Taxonomy" id="660470"/>
    <lineage>
        <taxon>Bacteria</taxon>
        <taxon>Thermotogati</taxon>
        <taxon>Thermotogota</taxon>
        <taxon>Thermotogae</taxon>
        <taxon>Kosmotogales</taxon>
        <taxon>Kosmotogaceae</taxon>
        <taxon>Mesotoga</taxon>
    </lineage>
</organism>
<dbReference type="CDD" id="cd00118">
    <property type="entry name" value="LysM"/>
    <property type="match status" value="1"/>
</dbReference>
<dbReference type="InterPro" id="IPR053145">
    <property type="entry name" value="AB_hydrolase_Est10"/>
</dbReference>
<dbReference type="SUPFAM" id="SSF53474">
    <property type="entry name" value="alpha/beta-Hydrolases"/>
    <property type="match status" value="1"/>
</dbReference>
<dbReference type="PANTHER" id="PTHR43265">
    <property type="entry name" value="ESTERASE ESTD"/>
    <property type="match status" value="1"/>
</dbReference>
<reference evidence="2 3" key="1">
    <citation type="journal article" date="2012" name="Genome Biol. Evol.">
        <title>Genome Sequence of the Mesophilic Thermotogales Bacterium Mesotoga prima MesG1.Ag.4.2 Reveals the Largest Thermotogales Genome To Date.</title>
        <authorList>
            <person name="Zhaxybayeva O."/>
            <person name="Swithers K.S."/>
            <person name="Foght J."/>
            <person name="Green A.G."/>
            <person name="Bruce D."/>
            <person name="Detter C."/>
            <person name="Han S."/>
            <person name="Teshima H."/>
            <person name="Han J."/>
            <person name="Woyke T."/>
            <person name="Pitluck S."/>
            <person name="Nolan M."/>
            <person name="Ivanova N."/>
            <person name="Pati A."/>
            <person name="Land M.L."/>
            <person name="Dlutek M."/>
            <person name="Doolittle W.F."/>
            <person name="Noll K.M."/>
            <person name="Nesbo C.L."/>
        </authorList>
    </citation>
    <scope>NUCLEOTIDE SEQUENCE [LARGE SCALE GENOMIC DNA]</scope>
    <source>
        <strain evidence="3">mesG1.Ag.4.2</strain>
    </source>
</reference>
<dbReference type="GO" id="GO:0006508">
    <property type="term" value="P:proteolysis"/>
    <property type="evidence" value="ECO:0007669"/>
    <property type="project" value="InterPro"/>
</dbReference>
<gene>
    <name evidence="2" type="ORF">Theba_1109</name>
</gene>
<evidence type="ECO:0000313" key="2">
    <source>
        <dbReference type="EMBL" id="AFK06814.1"/>
    </source>
</evidence>
<dbReference type="Pfam" id="PF01476">
    <property type="entry name" value="LysM"/>
    <property type="match status" value="1"/>
</dbReference>
<dbReference type="GeneID" id="87106939"/>
<dbReference type="InterPro" id="IPR029058">
    <property type="entry name" value="AB_hydrolase_fold"/>
</dbReference>
<name>I2F4G1_9BACT</name>
<dbReference type="EMBL" id="CP003532">
    <property type="protein sequence ID" value="AFK06814.1"/>
    <property type="molecule type" value="Genomic_DNA"/>
</dbReference>
<dbReference type="KEGG" id="mpg:Theba_1109"/>
<protein>
    <submittedName>
        <fullName evidence="2">LysM domain-containing protein,prolyl oligopeptidase family protein</fullName>
    </submittedName>
</protein>
<sequence precursor="true">MKVTRRASLVVLLIVLLGGMLFAAGSEYTVVKGDTLWEIAKAYGVDWKEIAELNGITDEFALQVGTVLKIPEAYTEISVMIPNIDHEIPAVICIPNGDGPFPLVVMLHGTGSDKNEAGGGYLLAAPALAKAGIASVRFDFIGNGESTADYINYNFTSAVDDTNIAFAYAASLPRVDGHRAGIMGWSQGGTIALLAAGQNPAYKSVLCWAGAPDLSGVGSLEAYEIAKQNGYYELTFEWRSPLKLGLQWFDEAYGTDVLQVFSNSSAPVLAINGSEDTVVDPVNAQRIVDASRNEKSKVLIIEGADHTFNIFTGDMTAFNQLIEATVDWFSKTL</sequence>
<dbReference type="GO" id="GO:0008236">
    <property type="term" value="F:serine-type peptidase activity"/>
    <property type="evidence" value="ECO:0007669"/>
    <property type="project" value="InterPro"/>
</dbReference>
<dbReference type="SMART" id="SM00257">
    <property type="entry name" value="LysM"/>
    <property type="match status" value="1"/>
</dbReference>
<evidence type="ECO:0000259" key="1">
    <source>
        <dbReference type="PROSITE" id="PS51782"/>
    </source>
</evidence>
<dbReference type="Pfam" id="PF00326">
    <property type="entry name" value="Peptidase_S9"/>
    <property type="match status" value="1"/>
</dbReference>
<feature type="domain" description="LysM" evidence="1">
    <location>
        <begin position="26"/>
        <end position="70"/>
    </location>
</feature>
<dbReference type="Gene3D" id="3.40.50.1820">
    <property type="entry name" value="alpha/beta hydrolase"/>
    <property type="match status" value="1"/>
</dbReference>
<dbReference type="InterPro" id="IPR036779">
    <property type="entry name" value="LysM_dom_sf"/>
</dbReference>
<keyword evidence="3" id="KW-1185">Reference proteome</keyword>
<proteinExistence type="predicted"/>
<dbReference type="InterPro" id="IPR018392">
    <property type="entry name" value="LysM"/>
</dbReference>
<dbReference type="AlphaFoldDB" id="I2F4G1"/>
<dbReference type="HOGENOM" id="CLU_048353_3_0_0"/>
<dbReference type="InterPro" id="IPR001375">
    <property type="entry name" value="Peptidase_S9_cat"/>
</dbReference>
<evidence type="ECO:0000313" key="3">
    <source>
        <dbReference type="Proteomes" id="UP000002881"/>
    </source>
</evidence>
<dbReference type="PANTHER" id="PTHR43265:SF1">
    <property type="entry name" value="ESTERASE ESTD"/>
    <property type="match status" value="1"/>
</dbReference>
<dbReference type="STRING" id="660470.Theba_1109"/>
<dbReference type="RefSeq" id="WP_014730811.1">
    <property type="nucleotide sequence ID" value="NC_017934.1"/>
</dbReference>
<accession>I2F4G1</accession>
<dbReference type="GO" id="GO:0052689">
    <property type="term" value="F:carboxylic ester hydrolase activity"/>
    <property type="evidence" value="ECO:0007669"/>
    <property type="project" value="TreeGrafter"/>
</dbReference>
<dbReference type="Proteomes" id="UP000002881">
    <property type="component" value="Chromosome"/>
</dbReference>
<dbReference type="PROSITE" id="PS51782">
    <property type="entry name" value="LYSM"/>
    <property type="match status" value="1"/>
</dbReference>
<dbReference type="eggNOG" id="COG1073">
    <property type="taxonomic scope" value="Bacteria"/>
</dbReference>
<dbReference type="eggNOG" id="COG1388">
    <property type="taxonomic scope" value="Bacteria"/>
</dbReference>
<dbReference type="SUPFAM" id="SSF54106">
    <property type="entry name" value="LysM domain"/>
    <property type="match status" value="1"/>
</dbReference>
<dbReference type="Gene3D" id="3.10.350.10">
    <property type="entry name" value="LysM domain"/>
    <property type="match status" value="1"/>
</dbReference>